<evidence type="ECO:0000256" key="4">
    <source>
        <dbReference type="ARBA" id="ARBA00022833"/>
    </source>
</evidence>
<feature type="domain" description="SAND" evidence="10">
    <location>
        <begin position="142"/>
        <end position="232"/>
    </location>
</feature>
<dbReference type="SUPFAM" id="SSF63763">
    <property type="entry name" value="SAND domain-like"/>
    <property type="match status" value="1"/>
</dbReference>
<dbReference type="GO" id="GO:0005634">
    <property type="term" value="C:nucleus"/>
    <property type="evidence" value="ECO:0007669"/>
    <property type="project" value="TreeGrafter"/>
</dbReference>
<dbReference type="InterPro" id="IPR002893">
    <property type="entry name" value="Znf_MYND"/>
</dbReference>
<dbReference type="PANTHER" id="PTHR10237:SF1">
    <property type="entry name" value="DEFORMED EPIDERMAL AUTOREGULATORY FACTOR 1 HOMOLOG"/>
    <property type="match status" value="1"/>
</dbReference>
<dbReference type="Pfam" id="PF01342">
    <property type="entry name" value="SAND"/>
    <property type="match status" value="1"/>
</dbReference>
<name>A0A0C2ID93_THEKT</name>
<evidence type="ECO:0000256" key="5">
    <source>
        <dbReference type="ARBA" id="ARBA00023015"/>
    </source>
</evidence>
<keyword evidence="8" id="KW-0539">Nucleus</keyword>
<dbReference type="InterPro" id="IPR010919">
    <property type="entry name" value="SAND-like_dom_sf"/>
</dbReference>
<evidence type="ECO:0000256" key="6">
    <source>
        <dbReference type="ARBA" id="ARBA00023125"/>
    </source>
</evidence>
<dbReference type="GO" id="GO:0008270">
    <property type="term" value="F:zinc ion binding"/>
    <property type="evidence" value="ECO:0007669"/>
    <property type="project" value="UniProtKB-KW"/>
</dbReference>
<protein>
    <submittedName>
        <fullName evidence="12">Deformed epidermal autoregulatory factor 1</fullName>
    </submittedName>
</protein>
<accession>A0A0C2ID93</accession>
<keyword evidence="13" id="KW-1185">Reference proteome</keyword>
<dbReference type="InterPro" id="IPR000770">
    <property type="entry name" value="SAND_dom"/>
</dbReference>
<dbReference type="EMBL" id="JWZT01004729">
    <property type="protein sequence ID" value="KII63313.1"/>
    <property type="molecule type" value="Genomic_DNA"/>
</dbReference>
<dbReference type="PANTHER" id="PTHR10237">
    <property type="entry name" value="DEFORMED EPIDERMAL AUTOREGULATORY FACTOR 1 HOMOLOG SUPPRESSIN"/>
    <property type="match status" value="1"/>
</dbReference>
<keyword evidence="2" id="KW-0479">Metal-binding</keyword>
<dbReference type="GO" id="GO:0000981">
    <property type="term" value="F:DNA-binding transcription factor activity, RNA polymerase II-specific"/>
    <property type="evidence" value="ECO:0007669"/>
    <property type="project" value="TreeGrafter"/>
</dbReference>
<keyword evidence="5" id="KW-0805">Transcription regulation</keyword>
<dbReference type="PROSITE" id="PS50865">
    <property type="entry name" value="ZF_MYND_2"/>
    <property type="match status" value="1"/>
</dbReference>
<keyword evidence="3 9" id="KW-0863">Zinc-finger</keyword>
<gene>
    <name evidence="12" type="ORF">RF11_07152</name>
</gene>
<dbReference type="InterPro" id="IPR024119">
    <property type="entry name" value="TF_DEAF-1"/>
</dbReference>
<evidence type="ECO:0000313" key="13">
    <source>
        <dbReference type="Proteomes" id="UP000031668"/>
    </source>
</evidence>
<keyword evidence="1" id="KW-0597">Phosphoprotein</keyword>
<keyword evidence="6" id="KW-0238">DNA-binding</keyword>
<keyword evidence="7" id="KW-0804">Transcription</keyword>
<dbReference type="Gene3D" id="3.10.390.10">
    <property type="entry name" value="SAND domain-like"/>
    <property type="match status" value="1"/>
</dbReference>
<evidence type="ECO:0000256" key="9">
    <source>
        <dbReference type="PROSITE-ProRule" id="PRU00134"/>
    </source>
</evidence>
<dbReference type="GO" id="GO:0003677">
    <property type="term" value="F:DNA binding"/>
    <property type="evidence" value="ECO:0007669"/>
    <property type="project" value="UniProtKB-KW"/>
</dbReference>
<keyword evidence="4" id="KW-0862">Zinc</keyword>
<proteinExistence type="predicted"/>
<dbReference type="PROSITE" id="PS50864">
    <property type="entry name" value="SAND"/>
    <property type="match status" value="1"/>
</dbReference>
<dbReference type="SUPFAM" id="SSF144232">
    <property type="entry name" value="HIT/MYND zinc finger-like"/>
    <property type="match status" value="1"/>
</dbReference>
<comment type="caution">
    <text evidence="12">The sequence shown here is derived from an EMBL/GenBank/DDBJ whole genome shotgun (WGS) entry which is preliminary data.</text>
</comment>
<organism evidence="12 13">
    <name type="scientific">Thelohanellus kitauei</name>
    <name type="common">Myxosporean</name>
    <dbReference type="NCBI Taxonomy" id="669202"/>
    <lineage>
        <taxon>Eukaryota</taxon>
        <taxon>Metazoa</taxon>
        <taxon>Cnidaria</taxon>
        <taxon>Myxozoa</taxon>
        <taxon>Myxosporea</taxon>
        <taxon>Bivalvulida</taxon>
        <taxon>Platysporina</taxon>
        <taxon>Myxobolidae</taxon>
        <taxon>Thelohanellus</taxon>
    </lineage>
</organism>
<evidence type="ECO:0000256" key="1">
    <source>
        <dbReference type="ARBA" id="ARBA00022553"/>
    </source>
</evidence>
<dbReference type="Pfam" id="PF01753">
    <property type="entry name" value="zf-MYND"/>
    <property type="match status" value="1"/>
</dbReference>
<dbReference type="SMART" id="SM00258">
    <property type="entry name" value="SAND"/>
    <property type="match status" value="1"/>
</dbReference>
<evidence type="ECO:0000259" key="11">
    <source>
        <dbReference type="PROSITE" id="PS50865"/>
    </source>
</evidence>
<dbReference type="AlphaFoldDB" id="A0A0C2ID93"/>
<evidence type="ECO:0000259" key="10">
    <source>
        <dbReference type="PROSITE" id="PS50864"/>
    </source>
</evidence>
<dbReference type="Gene3D" id="6.10.140.2220">
    <property type="match status" value="1"/>
</dbReference>
<evidence type="ECO:0000256" key="7">
    <source>
        <dbReference type="ARBA" id="ARBA00023163"/>
    </source>
</evidence>
<evidence type="ECO:0000313" key="12">
    <source>
        <dbReference type="EMBL" id="KII63313.1"/>
    </source>
</evidence>
<reference evidence="12 13" key="1">
    <citation type="journal article" date="2014" name="Genome Biol. Evol.">
        <title>The genome of the myxosporean Thelohanellus kitauei shows adaptations to nutrient acquisition within its fish host.</title>
        <authorList>
            <person name="Yang Y."/>
            <person name="Xiong J."/>
            <person name="Zhou Z."/>
            <person name="Huo F."/>
            <person name="Miao W."/>
            <person name="Ran C."/>
            <person name="Liu Y."/>
            <person name="Zhang J."/>
            <person name="Feng J."/>
            <person name="Wang M."/>
            <person name="Wang M."/>
            <person name="Wang L."/>
            <person name="Yao B."/>
        </authorList>
    </citation>
    <scope>NUCLEOTIDE SEQUENCE [LARGE SCALE GENOMIC DNA]</scope>
    <source>
        <strain evidence="12">Wuqing</strain>
    </source>
</reference>
<evidence type="ECO:0000256" key="8">
    <source>
        <dbReference type="ARBA" id="ARBA00023242"/>
    </source>
</evidence>
<evidence type="ECO:0000256" key="2">
    <source>
        <dbReference type="ARBA" id="ARBA00022723"/>
    </source>
</evidence>
<dbReference type="FunFam" id="3.10.390.10:FF:000004">
    <property type="entry name" value="Deformed epidermal autoregulatory factor 1"/>
    <property type="match status" value="1"/>
</dbReference>
<evidence type="ECO:0000256" key="3">
    <source>
        <dbReference type="ARBA" id="ARBA00022771"/>
    </source>
</evidence>
<dbReference type="Proteomes" id="UP000031668">
    <property type="component" value="Unassembled WGS sequence"/>
</dbReference>
<sequence>MICRFSGGSAAKSLRNDCNVYLRDIEMSNKYVQKNTDDSVSVMTANIVGACMNSDVASGMKSDLDSGYGNVGMTRLPSYRQDPGLPQQVISMEAHNWNDPEQMSQADISNVYSTHDPMLKSYGTPVSVVPTRLSMSNRLTDRERLQLHNELSWKEASEQDVIIVRCREMSAELHKSRLGSGSKGKCIKMGESWLTPSEFESLAGRGSSKDWKRSIRFGGHTLQKLIEEGILAPHAIACTCAICCGESHLGSGPVRLFTPYKRKRKDMNGSISSQGGGPPGASSFTQIEEVVNAMFAASQNLKVMLDQLRIQYESLRDNSINQIRVQAEVEKRDALMHQRNEIAGILRRFLPVEHEVLIQQIIQQIQGETNHVRSCSNCGRDAFLECTACRRAWYCSTYCQQRDWPIHQHQCALVQNSESMVASSNIQVHVDESNENVEASTNDNINSN</sequence>
<dbReference type="OrthoDB" id="437457at2759"/>
<feature type="domain" description="MYND-type" evidence="11">
    <location>
        <begin position="375"/>
        <end position="411"/>
    </location>
</feature>